<organism evidence="1 2">
    <name type="scientific">Gymnopus androsaceus JB14</name>
    <dbReference type="NCBI Taxonomy" id="1447944"/>
    <lineage>
        <taxon>Eukaryota</taxon>
        <taxon>Fungi</taxon>
        <taxon>Dikarya</taxon>
        <taxon>Basidiomycota</taxon>
        <taxon>Agaricomycotina</taxon>
        <taxon>Agaricomycetes</taxon>
        <taxon>Agaricomycetidae</taxon>
        <taxon>Agaricales</taxon>
        <taxon>Marasmiineae</taxon>
        <taxon>Omphalotaceae</taxon>
        <taxon>Gymnopus</taxon>
    </lineage>
</organism>
<feature type="non-terminal residue" evidence="1">
    <location>
        <position position="1"/>
    </location>
</feature>
<feature type="non-terminal residue" evidence="1">
    <location>
        <position position="98"/>
    </location>
</feature>
<dbReference type="Proteomes" id="UP000799118">
    <property type="component" value="Unassembled WGS sequence"/>
</dbReference>
<sequence length="98" mass="11815">ADLKFLTYLETTWMSETIVRMWSAMYRIDRSIFEDCDTNMLIEAWHHVLKGKFLHGKRNRRTDFLIHCLVEEVLAYYRLKQARQEAGFEGESLEVKKR</sequence>
<name>A0A6A4GCF0_9AGAR</name>
<dbReference type="AlphaFoldDB" id="A0A6A4GCF0"/>
<gene>
    <name evidence="1" type="ORF">BT96DRAFT_781910</name>
</gene>
<accession>A0A6A4GCF0</accession>
<evidence type="ECO:0000313" key="1">
    <source>
        <dbReference type="EMBL" id="KAE9383078.1"/>
    </source>
</evidence>
<protein>
    <submittedName>
        <fullName evidence="1">Uncharacterized protein</fullName>
    </submittedName>
</protein>
<reference evidence="1" key="1">
    <citation type="journal article" date="2019" name="Environ. Microbiol.">
        <title>Fungal ecological strategies reflected in gene transcription - a case study of two litter decomposers.</title>
        <authorList>
            <person name="Barbi F."/>
            <person name="Kohler A."/>
            <person name="Barry K."/>
            <person name="Baskaran P."/>
            <person name="Daum C."/>
            <person name="Fauchery L."/>
            <person name="Ihrmark K."/>
            <person name="Kuo A."/>
            <person name="LaButti K."/>
            <person name="Lipzen A."/>
            <person name="Morin E."/>
            <person name="Grigoriev I.V."/>
            <person name="Henrissat B."/>
            <person name="Lindahl B."/>
            <person name="Martin F."/>
        </authorList>
    </citation>
    <scope>NUCLEOTIDE SEQUENCE</scope>
    <source>
        <strain evidence="1">JB14</strain>
    </source>
</reference>
<evidence type="ECO:0000313" key="2">
    <source>
        <dbReference type="Proteomes" id="UP000799118"/>
    </source>
</evidence>
<dbReference type="EMBL" id="ML770721">
    <property type="protein sequence ID" value="KAE9383078.1"/>
    <property type="molecule type" value="Genomic_DNA"/>
</dbReference>
<keyword evidence="2" id="KW-1185">Reference proteome</keyword>
<proteinExistence type="predicted"/>
<dbReference type="OrthoDB" id="3247294at2759"/>